<keyword evidence="1 2" id="KW-0812">Transmembrane</keyword>
<dbReference type="InParanoid" id="Q22KD3"/>
<protein>
    <submittedName>
        <fullName evidence="2">Transmembrane protein, putative</fullName>
    </submittedName>
</protein>
<name>Q22KD3_TETTS</name>
<keyword evidence="1" id="KW-0472">Membrane</keyword>
<feature type="transmembrane region" description="Helical" evidence="1">
    <location>
        <begin position="63"/>
        <end position="81"/>
    </location>
</feature>
<evidence type="ECO:0000313" key="2">
    <source>
        <dbReference type="EMBL" id="EAR85866.2"/>
    </source>
</evidence>
<dbReference type="HOGENOM" id="CLU_1879595_0_0_1"/>
<accession>Q22KD3</accession>
<evidence type="ECO:0000256" key="1">
    <source>
        <dbReference type="SAM" id="Phobius"/>
    </source>
</evidence>
<dbReference type="EMBL" id="GG662498">
    <property type="protein sequence ID" value="EAR85866.2"/>
    <property type="molecule type" value="Genomic_DNA"/>
</dbReference>
<reference evidence="3" key="1">
    <citation type="journal article" date="2006" name="PLoS Biol.">
        <title>Macronuclear genome sequence of the ciliate Tetrahymena thermophila, a model eukaryote.</title>
        <authorList>
            <person name="Eisen J.A."/>
            <person name="Coyne R.S."/>
            <person name="Wu M."/>
            <person name="Wu D."/>
            <person name="Thiagarajan M."/>
            <person name="Wortman J.R."/>
            <person name="Badger J.H."/>
            <person name="Ren Q."/>
            <person name="Amedeo P."/>
            <person name="Jones K.M."/>
            <person name="Tallon L.J."/>
            <person name="Delcher A.L."/>
            <person name="Salzberg S.L."/>
            <person name="Silva J.C."/>
            <person name="Haas B.J."/>
            <person name="Majoros W.H."/>
            <person name="Farzad M."/>
            <person name="Carlton J.M."/>
            <person name="Smith R.K. Jr."/>
            <person name="Garg J."/>
            <person name="Pearlman R.E."/>
            <person name="Karrer K.M."/>
            <person name="Sun L."/>
            <person name="Manning G."/>
            <person name="Elde N.C."/>
            <person name="Turkewitz A.P."/>
            <person name="Asai D.J."/>
            <person name="Wilkes D.E."/>
            <person name="Wang Y."/>
            <person name="Cai H."/>
            <person name="Collins K."/>
            <person name="Stewart B.A."/>
            <person name="Lee S.R."/>
            <person name="Wilamowska K."/>
            <person name="Weinberg Z."/>
            <person name="Ruzzo W.L."/>
            <person name="Wloga D."/>
            <person name="Gaertig J."/>
            <person name="Frankel J."/>
            <person name="Tsao C.-C."/>
            <person name="Gorovsky M.A."/>
            <person name="Keeling P.J."/>
            <person name="Waller R.F."/>
            <person name="Patron N.J."/>
            <person name="Cherry J.M."/>
            <person name="Stover N.A."/>
            <person name="Krieger C.J."/>
            <person name="del Toro C."/>
            <person name="Ryder H.F."/>
            <person name="Williamson S.C."/>
            <person name="Barbeau R.A."/>
            <person name="Hamilton E.P."/>
            <person name="Orias E."/>
        </authorList>
    </citation>
    <scope>NUCLEOTIDE SEQUENCE [LARGE SCALE GENOMIC DNA]</scope>
    <source>
        <strain evidence="3">SB210</strain>
    </source>
</reference>
<evidence type="ECO:0000313" key="3">
    <source>
        <dbReference type="Proteomes" id="UP000009168"/>
    </source>
</evidence>
<proteinExistence type="predicted"/>
<dbReference type="RefSeq" id="XP_001033529.2">
    <property type="nucleotide sequence ID" value="XM_001033529.2"/>
</dbReference>
<keyword evidence="3" id="KW-1185">Reference proteome</keyword>
<dbReference type="AlphaFoldDB" id="Q22KD3"/>
<organism evidence="2 3">
    <name type="scientific">Tetrahymena thermophila (strain SB210)</name>
    <dbReference type="NCBI Taxonomy" id="312017"/>
    <lineage>
        <taxon>Eukaryota</taxon>
        <taxon>Sar</taxon>
        <taxon>Alveolata</taxon>
        <taxon>Ciliophora</taxon>
        <taxon>Intramacronucleata</taxon>
        <taxon>Oligohymenophorea</taxon>
        <taxon>Hymenostomatida</taxon>
        <taxon>Tetrahymenina</taxon>
        <taxon>Tetrahymenidae</taxon>
        <taxon>Tetrahymena</taxon>
    </lineage>
</organism>
<dbReference type="Proteomes" id="UP000009168">
    <property type="component" value="Unassembled WGS sequence"/>
</dbReference>
<dbReference type="GeneID" id="7824688"/>
<sequence length="289" mass="34135">MQTQSRMSVNLQKLADCFKEASIYYYFYSKCLFLFYKELFSKIISLIELMYSALAKTGQIANVYNYHVILLIVMNIIAYFSTYSPIPIYPAFIYKFPNPYLWSVTKKKKKETTNNTNAYKKECFWLIAFKYFLQKNTKLKKSRVTQNDFYPMKMKFNDMKFNRKSNILPQHVNLISFTVSFSHKAGDQSHTNFFNKKQVQQQNKINCILGRQTKMKSDELIEGTISVTEINIKLKVYQIQKRSLYLFSRGPLLLKQGNWIKIREFRSIYPIAAGNIIDTTVELRIVLKV</sequence>
<keyword evidence="1" id="KW-1133">Transmembrane helix</keyword>
<gene>
    <name evidence="2" type="ORF">TTHERM_00313480</name>
</gene>
<dbReference type="KEGG" id="tet:TTHERM_00313480"/>